<feature type="chain" id="PRO_5047515037" description="Outer membrane protein beta-barrel domain-containing protein" evidence="1">
    <location>
        <begin position="19"/>
        <end position="168"/>
    </location>
</feature>
<evidence type="ECO:0008006" key="4">
    <source>
        <dbReference type="Google" id="ProtNLM"/>
    </source>
</evidence>
<keyword evidence="1" id="KW-0732">Signal</keyword>
<accession>A0ABP1EL76</accession>
<keyword evidence="3" id="KW-1185">Reference proteome</keyword>
<feature type="signal peptide" evidence="1">
    <location>
        <begin position="1"/>
        <end position="18"/>
    </location>
</feature>
<dbReference type="RefSeq" id="WP_348711730.1">
    <property type="nucleotide sequence ID" value="NZ_CAXIXY010000004.1"/>
</dbReference>
<reference evidence="2 3" key="1">
    <citation type="submission" date="2024-05" db="EMBL/GenBank/DDBJ databases">
        <authorList>
            <person name="Duchaud E."/>
        </authorList>
    </citation>
    <scope>NUCLEOTIDE SEQUENCE [LARGE SCALE GENOMIC DNA]</scope>
    <source>
        <strain evidence="2">Ena-SAMPLE-TAB-13-05-2024-13:56:06:370-140302</strain>
    </source>
</reference>
<organism evidence="2 3">
    <name type="scientific">Tenacibaculum platacis</name>
    <dbReference type="NCBI Taxonomy" id="3137852"/>
    <lineage>
        <taxon>Bacteria</taxon>
        <taxon>Pseudomonadati</taxon>
        <taxon>Bacteroidota</taxon>
        <taxon>Flavobacteriia</taxon>
        <taxon>Flavobacteriales</taxon>
        <taxon>Flavobacteriaceae</taxon>
        <taxon>Tenacibaculum</taxon>
    </lineage>
</organism>
<evidence type="ECO:0000313" key="3">
    <source>
        <dbReference type="Proteomes" id="UP001497416"/>
    </source>
</evidence>
<proteinExistence type="predicted"/>
<dbReference type="EMBL" id="CAXIXY010000004">
    <property type="protein sequence ID" value="CAL2084367.1"/>
    <property type="molecule type" value="Genomic_DNA"/>
</dbReference>
<protein>
    <recommendedName>
        <fullName evidence="4">Outer membrane protein beta-barrel domain-containing protein</fullName>
    </recommendedName>
</protein>
<name>A0ABP1EL76_9FLAO</name>
<gene>
    <name evidence="2" type="ORF">T190607A01A_20291</name>
</gene>
<sequence>MKKTITLFTLLFTFYLNAQSFIDEITFTFGIGTSRSEKLDDSTTGNVNLLFNSNNHLFGLHYESGSKLITLSNNPDKYSVANILYGRNFQIKDNFSIELLSGLGIFNYRSYDFTDGKDVNTLNVPVKGNLVFHLNDGNWIDKLGIGISSSVNNQNIVTSFLFLIQFRL</sequence>
<dbReference type="Proteomes" id="UP001497416">
    <property type="component" value="Unassembled WGS sequence"/>
</dbReference>
<evidence type="ECO:0000256" key="1">
    <source>
        <dbReference type="SAM" id="SignalP"/>
    </source>
</evidence>
<evidence type="ECO:0000313" key="2">
    <source>
        <dbReference type="EMBL" id="CAL2084367.1"/>
    </source>
</evidence>
<comment type="caution">
    <text evidence="2">The sequence shown here is derived from an EMBL/GenBank/DDBJ whole genome shotgun (WGS) entry which is preliminary data.</text>
</comment>